<sequence length="2172" mass="254405">MNIIKTKDIIDKIKQPNQQINEGNISILLSKLVNNKQNHSPEELSLRFQELPSVLLNWINKYQDKTSPDILLKAIQIVKILTSCVNGAKLFDKYGAIEFFYEFKNFLGQKADLKPHLALVEEILRNIVQLRDLQEQQYTLAHPINIESNLGSNSNLNDVEADNVRTVKSSKNDLRIQDEDQYISFNQNQQTINNNTLKSDTKNGINNSIRQSNNNNNNSSFSSSLNQRAVGQSFNRETLSGIRGGQLEFEETIKKIQILERPKQEVIKEFKHLPHQELSESDDKFLFDIGVQLKFSEQSIQYDILTEILPNIIKDYPVEIFRRKNEIIQELVFIQQRATSQLFVYHSIQNQIAIIKKIVKTFKQVDSGVYQDLNISRAVQMHLKDEKNHIKYCYPSLKKPSFNPEDQNSLSKTYSGQWTFYQIIEFICSSTFENIKSNIFVGLICSLLAEVTSALNYLKTINLPATRSLLFEILSKFSIVIEQKRVEIYEDLSNLCLLIQIRNLFCVLKPEDYQIEGSNKLLDQLYYYIFNPQLRCIYSKKQFDELYAYVDIFGKSNIQSDRKLQSLLESLEILKKFDNEINQYAEGVAFVQLKEYQLFIENISKLVQALPFTNQTKYPKLYLDTLLYTIAEKPTKPSGDLYYQDVRKYFIQLANIPTKLSHLVFQEILSYINRSNRFINTKSGQQLSLQNLICQSLLDPYFASQLILAGLSKEENISLILQIIHQFCTLYFKQSNDVGVIDHIYRFISVFNQLQYAENEAISKNAELLTDILRNKSEESWVHLITLDLFSKHPIIRKKAYAILRNEQLLRNTYLQRDTTHFVARLLIEHKKDESTNYEDVLAPFLNEQQTLISYFDKSLQFNSKKTVQVNLEDISNLYQVIIGENVEIKLKQSAVEQLIEKLTYLESKQYVQQEIQNLVILLVQYSISVIETSPSIPLRTSMLALLSAFLCNFKQFAKLRFQVLLCLSPVKQASLKYSLLTNLVSQDKDLRYYSLKLLYALCLNNNYLYYRNIQEKFNQNQEFSDFYAHILLKDQYIDFKINLTYKSIDENLVEIWKIYPLNDFEDYYVQKYLEAQNADSLYSKNVTDLQQTFIIQNTNDNIVQQEYQTCFAVLTQWFDYYCGLTPANRTEEFFTGFVCELFIKVLSSEYSQMHVNYAYTIIRHILKQTDINEYKYNIPLNTLIHDIISFLSTTTLSYVYQIPTLNLKDKAKMIVPFFQCLISFQKFIHKQADPKLKHVLTKKILKQTFMDLMMKFFNAFPHNQTYFDTLVKFQTVLLDQPESLDFDINSFMKYIMEQLLIMYKPTFEFMYKSKLKNILIFFLKYLSLFSSSQYITEAMQRSTLVASKKNLLKASTLGWILKYTDDRCTQIRVLSWNILLHLIEPKVLKIYKSIVELAVDVVMSPNEAFGVVICAARVLTKALQVYEEESDFEKNEENDRDISQDEDINEEYKNPREVETRFEISEVMSIINGKNLISHVKLMIEKEGAPEIFYANAISLLYRITRLDGQKSLGIMSQLELFDKIVQLLDKKFYERQGKIAPSDGKDRSQINSERLMSVSLTCNFLTFILTLDKNQQNYLINGTNMLGNLLKWLKIISNSYIHPQFQTSFKNKKSLDDCVNSIVKLLHTCIIFNEDITVFSINKRMQEKIKEKVTDESEIGNYINIFRSISYIIDQSKNDEMKRTCIQFIGQLLGGWRQKGSQLIDSKDFNQEIIGENLTLQTYRQYKLLNHLFIKQEIEFQSFKQERNNVLSALAGILSCSNYSKQAFVCSGFYQDIIRELYSVLDYINVETQTVFNVTTTSNKQSMKRKTAKESNIAVKYNEKPIDSSDCLFYIRLFKAVFCDKEDDSFKFDKIMETLQKSSTNLLEILYKLQLLSIRNEDEYFDAYSRMITNFSSHKVFSQILCLRLVDNRTQQILTDIQANILKLEGITKNQFKHCMKILEVLGQNQEIRKVYYRQKFIDQVNQKIFEIWNKKREWNPNNYFVQYFVHFLLALSFHQDAHQRLFIEKNIFDTLIAILQETNCRGKLSEMILLLLCNVSISSECKVFYTSKENQMPALMMSVVSSDSNDLLQKDIICQMFENLLYKCNQAIIMFNKPEVVQELQFVQSKIQRQIDKIQIGIIQQAEENKQSQGESQYFENEKMSEEMQHRKNIVANLAHVQQILATVW</sequence>
<dbReference type="InParanoid" id="Q22V08"/>
<feature type="region of interest" description="Disordered" evidence="1">
    <location>
        <begin position="1431"/>
        <end position="1451"/>
    </location>
</feature>
<name>Q22V08_TETTS</name>
<dbReference type="EMBL" id="GG662798">
    <property type="protein sequence ID" value="EAR89140.2"/>
    <property type="molecule type" value="Genomic_DNA"/>
</dbReference>
<evidence type="ECO:0000313" key="3">
    <source>
        <dbReference type="Proteomes" id="UP000009168"/>
    </source>
</evidence>
<dbReference type="OrthoDB" id="428850at2759"/>
<feature type="compositionally biased region" description="Basic and acidic residues" evidence="1">
    <location>
        <begin position="1433"/>
        <end position="1444"/>
    </location>
</feature>
<evidence type="ECO:0000313" key="2">
    <source>
        <dbReference type="EMBL" id="EAR89140.2"/>
    </source>
</evidence>
<dbReference type="eggNOG" id="ENOG502RWZ0">
    <property type="taxonomic scope" value="Eukaryota"/>
</dbReference>
<accession>Q22V08</accession>
<reference evidence="3" key="1">
    <citation type="journal article" date="2006" name="PLoS Biol.">
        <title>Macronuclear genome sequence of the ciliate Tetrahymena thermophila, a model eukaryote.</title>
        <authorList>
            <person name="Eisen J.A."/>
            <person name="Coyne R.S."/>
            <person name="Wu M."/>
            <person name="Wu D."/>
            <person name="Thiagarajan M."/>
            <person name="Wortman J.R."/>
            <person name="Badger J.H."/>
            <person name="Ren Q."/>
            <person name="Amedeo P."/>
            <person name="Jones K.M."/>
            <person name="Tallon L.J."/>
            <person name="Delcher A.L."/>
            <person name="Salzberg S.L."/>
            <person name="Silva J.C."/>
            <person name="Haas B.J."/>
            <person name="Majoros W.H."/>
            <person name="Farzad M."/>
            <person name="Carlton J.M."/>
            <person name="Smith R.K. Jr."/>
            <person name="Garg J."/>
            <person name="Pearlman R.E."/>
            <person name="Karrer K.M."/>
            <person name="Sun L."/>
            <person name="Manning G."/>
            <person name="Elde N.C."/>
            <person name="Turkewitz A.P."/>
            <person name="Asai D.J."/>
            <person name="Wilkes D.E."/>
            <person name="Wang Y."/>
            <person name="Cai H."/>
            <person name="Collins K."/>
            <person name="Stewart B.A."/>
            <person name="Lee S.R."/>
            <person name="Wilamowska K."/>
            <person name="Weinberg Z."/>
            <person name="Ruzzo W.L."/>
            <person name="Wloga D."/>
            <person name="Gaertig J."/>
            <person name="Frankel J."/>
            <person name="Tsao C.-C."/>
            <person name="Gorovsky M.A."/>
            <person name="Keeling P.J."/>
            <person name="Waller R.F."/>
            <person name="Patron N.J."/>
            <person name="Cherry J.M."/>
            <person name="Stover N.A."/>
            <person name="Krieger C.J."/>
            <person name="del Toro C."/>
            <person name="Ryder H.F."/>
            <person name="Williamson S.C."/>
            <person name="Barbeau R.A."/>
            <person name="Hamilton E.P."/>
            <person name="Orias E."/>
        </authorList>
    </citation>
    <scope>NUCLEOTIDE SEQUENCE [LARGE SCALE GENOMIC DNA]</scope>
    <source>
        <strain evidence="3">SB210</strain>
    </source>
</reference>
<gene>
    <name evidence="2" type="ORF">TTHERM_00576950</name>
</gene>
<organism evidence="2 3">
    <name type="scientific">Tetrahymena thermophila (strain SB210)</name>
    <dbReference type="NCBI Taxonomy" id="312017"/>
    <lineage>
        <taxon>Eukaryota</taxon>
        <taxon>Sar</taxon>
        <taxon>Alveolata</taxon>
        <taxon>Ciliophora</taxon>
        <taxon>Intramacronucleata</taxon>
        <taxon>Oligohymenophorea</taxon>
        <taxon>Hymenostomatida</taxon>
        <taxon>Tetrahymenina</taxon>
        <taxon>Tetrahymenidae</taxon>
        <taxon>Tetrahymena</taxon>
    </lineage>
</organism>
<feature type="region of interest" description="Disordered" evidence="1">
    <location>
        <begin position="200"/>
        <end position="227"/>
    </location>
</feature>
<dbReference type="RefSeq" id="XP_001009385.2">
    <property type="nucleotide sequence ID" value="XM_001009385.2"/>
</dbReference>
<dbReference type="KEGG" id="tet:TTHERM_00576950"/>
<proteinExistence type="predicted"/>
<keyword evidence="3" id="KW-1185">Reference proteome</keyword>
<protein>
    <submittedName>
        <fullName evidence="2">Uncharacterized protein</fullName>
    </submittedName>
</protein>
<dbReference type="HOGENOM" id="CLU_231903_0_0_1"/>
<dbReference type="GeneID" id="7834670"/>
<dbReference type="Proteomes" id="UP000009168">
    <property type="component" value="Unassembled WGS sequence"/>
</dbReference>
<feature type="compositionally biased region" description="Low complexity" evidence="1">
    <location>
        <begin position="203"/>
        <end position="226"/>
    </location>
</feature>
<evidence type="ECO:0000256" key="1">
    <source>
        <dbReference type="SAM" id="MobiDB-lite"/>
    </source>
</evidence>